<evidence type="ECO:0000256" key="5">
    <source>
        <dbReference type="ARBA" id="ARBA00023136"/>
    </source>
</evidence>
<dbReference type="OMA" id="CAPTMIG"/>
<keyword evidence="5" id="KW-0472">Membrane</keyword>
<dbReference type="eggNOG" id="KOG1944">
    <property type="taxonomic scope" value="Eukaryota"/>
</dbReference>
<evidence type="ECO:0000256" key="7">
    <source>
        <dbReference type="RuleBase" id="RU363053"/>
    </source>
</evidence>
<dbReference type="InterPro" id="IPR007248">
    <property type="entry name" value="Mpv17_PMP22"/>
</dbReference>
<sequence>MSKLLLLYTNALKRRPKTTNAIMTGSLFGLGDISAQLLFPTEGKLTNKYDYARTSRAIIYGSLIFSFIGDRWYKILNNKVNLPFQVKNYSTQLTMLYRVVIDQLLFAPLGVPFYFGCMTALEGQPKEVAKLKIKEQWWPTLKTNWMIWPLFQSINFSLVPVQHRLLVVNVMAIFWNTYLSYTNSKIVVGKEKYPVFYPPVIE</sequence>
<dbReference type="GO" id="GO:0006067">
    <property type="term" value="P:ethanol metabolic process"/>
    <property type="evidence" value="ECO:0007669"/>
    <property type="project" value="EnsemblFungi"/>
</dbReference>
<dbReference type="KEGG" id="ndi:NDAI_0C06230"/>
<gene>
    <name evidence="8" type="primary">NDAI0C06230</name>
    <name evidence="8" type="ordered locus">NDAI_0C06230</name>
</gene>
<dbReference type="Pfam" id="PF04117">
    <property type="entry name" value="Mpv17_PMP22"/>
    <property type="match status" value="1"/>
</dbReference>
<keyword evidence="3" id="KW-0812">Transmembrane</keyword>
<organism evidence="8 9">
    <name type="scientific">Naumovozyma dairenensis (strain ATCC 10597 / BCRC 20456 / CBS 421 / NBRC 0211 / NRRL Y-12639)</name>
    <name type="common">Saccharomyces dairenensis</name>
    <dbReference type="NCBI Taxonomy" id="1071378"/>
    <lineage>
        <taxon>Eukaryota</taxon>
        <taxon>Fungi</taxon>
        <taxon>Dikarya</taxon>
        <taxon>Ascomycota</taxon>
        <taxon>Saccharomycotina</taxon>
        <taxon>Saccharomycetes</taxon>
        <taxon>Saccharomycetales</taxon>
        <taxon>Saccharomycetaceae</taxon>
        <taxon>Naumovozyma</taxon>
    </lineage>
</organism>
<dbReference type="EMBL" id="HE580269">
    <property type="protein sequence ID" value="CCD24282.1"/>
    <property type="molecule type" value="Genomic_DNA"/>
</dbReference>
<name>G0W921_NAUDC</name>
<evidence type="ECO:0000256" key="2">
    <source>
        <dbReference type="ARBA" id="ARBA00006824"/>
    </source>
</evidence>
<evidence type="ECO:0000313" key="8">
    <source>
        <dbReference type="EMBL" id="CCD24282.1"/>
    </source>
</evidence>
<evidence type="ECO:0000256" key="3">
    <source>
        <dbReference type="ARBA" id="ARBA00022692"/>
    </source>
</evidence>
<comment type="subcellular location">
    <subcellularLocation>
        <location evidence="1">Membrane</location>
        <topology evidence="1">Multi-pass membrane protein</topology>
    </subcellularLocation>
</comment>
<protein>
    <recommendedName>
        <fullName evidence="6">Protein SYM1</fullName>
    </recommendedName>
</protein>
<dbReference type="OrthoDB" id="430207at2759"/>
<evidence type="ECO:0000313" key="9">
    <source>
        <dbReference type="Proteomes" id="UP000000689"/>
    </source>
</evidence>
<reference evidence="8 9" key="1">
    <citation type="journal article" date="2011" name="Proc. Natl. Acad. Sci. U.S.A.">
        <title>Evolutionary erosion of yeast sex chromosomes by mating-type switching accidents.</title>
        <authorList>
            <person name="Gordon J.L."/>
            <person name="Armisen D."/>
            <person name="Proux-Wera E."/>
            <person name="Oheigeartaigh S.S."/>
            <person name="Byrne K.P."/>
            <person name="Wolfe K.H."/>
        </authorList>
    </citation>
    <scope>NUCLEOTIDE SEQUENCE [LARGE SCALE GENOMIC DNA]</scope>
    <source>
        <strain evidence="9">ATCC 10597 / BCRC 20456 / CBS 421 / NBRC 0211 / NRRL Y-12639</strain>
    </source>
</reference>
<dbReference type="PANTHER" id="PTHR11266">
    <property type="entry name" value="PEROXISOMAL MEMBRANE PROTEIN 2, PXMP2 MPV17"/>
    <property type="match status" value="1"/>
</dbReference>
<dbReference type="RefSeq" id="XP_003669525.1">
    <property type="nucleotide sequence ID" value="XM_003669477.1"/>
</dbReference>
<proteinExistence type="inferred from homology"/>
<dbReference type="AlphaFoldDB" id="G0W921"/>
<accession>G0W921</accession>
<comment type="similarity">
    <text evidence="2 7">Belongs to the peroxisomal membrane protein PXMP2/4 family.</text>
</comment>
<keyword evidence="9" id="KW-1185">Reference proteome</keyword>
<dbReference type="PANTHER" id="PTHR11266:SF17">
    <property type="entry name" value="PROTEIN MPV17"/>
    <property type="match status" value="1"/>
</dbReference>
<dbReference type="Proteomes" id="UP000000689">
    <property type="component" value="Chromosome 3"/>
</dbReference>
<evidence type="ECO:0000256" key="6">
    <source>
        <dbReference type="ARBA" id="ARBA00039302"/>
    </source>
</evidence>
<keyword evidence="4" id="KW-1133">Transmembrane helix</keyword>
<dbReference type="GeneID" id="11496814"/>
<dbReference type="GO" id="GO:0005743">
    <property type="term" value="C:mitochondrial inner membrane"/>
    <property type="evidence" value="ECO:0007669"/>
    <property type="project" value="EnsemblFungi"/>
</dbReference>
<evidence type="ECO:0000256" key="4">
    <source>
        <dbReference type="ARBA" id="ARBA00022989"/>
    </source>
</evidence>
<dbReference type="STRING" id="1071378.G0W921"/>
<evidence type="ECO:0000256" key="1">
    <source>
        <dbReference type="ARBA" id="ARBA00004141"/>
    </source>
</evidence>
<dbReference type="HOGENOM" id="CLU_049109_8_1_1"/>